<evidence type="ECO:0000256" key="10">
    <source>
        <dbReference type="PROSITE-ProRule" id="PRU00723"/>
    </source>
</evidence>
<dbReference type="EC" id="2.1.1.211" evidence="11"/>
<comment type="function">
    <text evidence="11">Adenosyl-L-methionine (AdoMet)-dependent tRNA (uracil-O(2)-)-methyltransferase.</text>
</comment>
<comment type="catalytic activity">
    <reaction evidence="9 11">
        <text>uridine(44) in tRNA(Ser) + S-adenosyl-L-methionine = 2'-O-methyluridine(44) in tRNA(Ser) + S-adenosyl-L-homocysteine + H(+)</text>
        <dbReference type="Rhea" id="RHEA:43100"/>
        <dbReference type="Rhea" id="RHEA-COMP:10339"/>
        <dbReference type="Rhea" id="RHEA-COMP:10340"/>
        <dbReference type="ChEBI" id="CHEBI:15378"/>
        <dbReference type="ChEBI" id="CHEBI:57856"/>
        <dbReference type="ChEBI" id="CHEBI:59789"/>
        <dbReference type="ChEBI" id="CHEBI:65315"/>
        <dbReference type="ChEBI" id="CHEBI:74478"/>
        <dbReference type="EC" id="2.1.1.211"/>
    </reaction>
</comment>
<dbReference type="RefSeq" id="XP_055863291.1">
    <property type="nucleotide sequence ID" value="XM_056007316.1"/>
</dbReference>
<dbReference type="InterPro" id="IPR029063">
    <property type="entry name" value="SAM-dependent_MTases_sf"/>
</dbReference>
<proteinExistence type="inferred from homology"/>
<keyword evidence="13" id="KW-1185">Reference proteome</keyword>
<dbReference type="PANTHER" id="PTHR21210">
    <property type="entry name" value="TRNA (URACIL-O(2)-)-METHYLTRANSFERASE-RELATED"/>
    <property type="match status" value="1"/>
</dbReference>
<evidence type="ECO:0000256" key="8">
    <source>
        <dbReference type="ARBA" id="ARBA00022694"/>
    </source>
</evidence>
<sequence length="759" mass="86734">MDSPLELFTTCENCKKQQHTKGSQQLFLKAVSVWINKPHVVNRRLCGSKIVHVYRVQTTSELLEILHYLQKINDNSHTHATSANIGLDLDLNLDLEGNEQSLDLSDEVHPFIIILRELIPKSEFFPKLFEAVIFDKERLIISFLALSQDCKEEVKSTTELSYSIQFKSINKDLPGWAAGNEMVLYWSCDHSETKESPRQMTSIWLQSVLLDKLVIWSHINDISISLRSLKLVSIDAYKDTYIRLKNTYGRDLVKNWTERTDPKKFVYEDVAIAAYLLLIWEDERKKKNLTKKQSFVDLGCGNGLLVYILTKEGYRGLGIDLRKRNIWDTFGTDIDLRVETISPSADHLYPDFDWLIGNHSDELTPWIPVIAARSSYECSFFVIPCCHHDFVGKFGVSEKGKSRYESYLDYVKEIISHCGFVPESDSLRIPSTKRICFIGRTRTYTKENEASKDIERQAFIDKRTTHSQALMVHRQKYSHLPTKTIETTAHGLHAADLSSLEKDLGVQLKDKSPSLEIKDLSDNSCLDKRKCLDFEDTSSLDCKEACLKRFRADSASCKESVECDIETDCAEKFESLATTNQMQEKAKQWASEFQPRAAEQKVRNCQAVPEHVKMSIVNTVFKLVLEAPDATCVQLDSGRSWKKGGSITLNSIVDHLDKSTLVSLKSECGGLQTLLRNHSYIFQVTGGRVQLRDFTQPNPWLGRNPNKLKRKQRMQPGDKKKTTLCWFHIHHPEGCPLPSEDCQFAHSETELKTKTASSN</sequence>
<dbReference type="Gene3D" id="3.40.50.150">
    <property type="entry name" value="Vaccinia Virus protein VP39"/>
    <property type="match status" value="1"/>
</dbReference>
<dbReference type="GO" id="GO:0030488">
    <property type="term" value="P:tRNA methylation"/>
    <property type="evidence" value="ECO:0007669"/>
    <property type="project" value="UniProtKB-UniRule"/>
</dbReference>
<comment type="function">
    <text evidence="1">Probable adenosyl-L-methionine (AdoMet)-dependent tRNA (uracil-O(2)-)-methyltransferase.</text>
</comment>
<evidence type="ECO:0000313" key="13">
    <source>
        <dbReference type="Proteomes" id="UP001165740"/>
    </source>
</evidence>
<evidence type="ECO:0000256" key="1">
    <source>
        <dbReference type="ARBA" id="ARBA00002778"/>
    </source>
</evidence>
<dbReference type="OrthoDB" id="10047021at2759"/>
<keyword evidence="6 11" id="KW-0808">Transferase</keyword>
<evidence type="ECO:0000313" key="14">
    <source>
        <dbReference type="RefSeq" id="XP_055863291.1"/>
    </source>
</evidence>
<evidence type="ECO:0000256" key="5">
    <source>
        <dbReference type="ARBA" id="ARBA00022603"/>
    </source>
</evidence>
<evidence type="ECO:0000256" key="7">
    <source>
        <dbReference type="ARBA" id="ARBA00022691"/>
    </source>
</evidence>
<dbReference type="SUPFAM" id="SSF53335">
    <property type="entry name" value="S-adenosyl-L-methionine-dependent methyltransferases"/>
    <property type="match status" value="1"/>
</dbReference>
<gene>
    <name evidence="14" type="primary">LOC106053849</name>
</gene>
<keyword evidence="4 11" id="KW-0963">Cytoplasm</keyword>
<evidence type="ECO:0000256" key="2">
    <source>
        <dbReference type="ARBA" id="ARBA00004496"/>
    </source>
</evidence>
<dbReference type="Pfam" id="PF07757">
    <property type="entry name" value="AdoMet_MTase"/>
    <property type="match status" value="1"/>
</dbReference>
<dbReference type="GO" id="GO:0005737">
    <property type="term" value="C:cytoplasm"/>
    <property type="evidence" value="ECO:0007669"/>
    <property type="project" value="UniProtKB-SubCell"/>
</dbReference>
<dbReference type="OMA" id="RICQIGS"/>
<keyword evidence="10" id="KW-0479">Metal-binding</keyword>
<evidence type="ECO:0000256" key="4">
    <source>
        <dbReference type="ARBA" id="ARBA00022490"/>
    </source>
</evidence>
<keyword evidence="10" id="KW-0863">Zinc-finger</keyword>
<dbReference type="Proteomes" id="UP001165740">
    <property type="component" value="Chromosome 12"/>
</dbReference>
<comment type="subcellular location">
    <subcellularLocation>
        <location evidence="2 11">Cytoplasm</location>
    </subcellularLocation>
</comment>
<dbReference type="PROSITE" id="PS50103">
    <property type="entry name" value="ZF_C3H1"/>
    <property type="match status" value="1"/>
</dbReference>
<evidence type="ECO:0000259" key="12">
    <source>
        <dbReference type="PROSITE" id="PS50103"/>
    </source>
</evidence>
<evidence type="ECO:0000256" key="11">
    <source>
        <dbReference type="RuleBase" id="RU368004"/>
    </source>
</evidence>
<keyword evidence="10" id="KW-0862">Zinc</keyword>
<dbReference type="InterPro" id="IPR000571">
    <property type="entry name" value="Znf_CCCH"/>
</dbReference>
<evidence type="ECO:0000256" key="3">
    <source>
        <dbReference type="ARBA" id="ARBA00009056"/>
    </source>
</evidence>
<reference evidence="14" key="1">
    <citation type="submission" date="2025-08" db="UniProtKB">
        <authorList>
            <consortium name="RefSeq"/>
        </authorList>
    </citation>
    <scope>IDENTIFICATION</scope>
</reference>
<comment type="similarity">
    <text evidence="3 11">Belongs to the TRM44 family.</text>
</comment>
<dbReference type="GO" id="GO:0141101">
    <property type="term" value="F:tRNA(Ser) (uridine(44)-2'-O-)-methyltransferase activity"/>
    <property type="evidence" value="ECO:0007669"/>
    <property type="project" value="UniProtKB-EC"/>
</dbReference>
<dbReference type="GO" id="GO:0008270">
    <property type="term" value="F:zinc ion binding"/>
    <property type="evidence" value="ECO:0007669"/>
    <property type="project" value="UniProtKB-KW"/>
</dbReference>
<keyword evidence="5 11" id="KW-0489">Methyltransferase</keyword>
<organism evidence="13 14">
    <name type="scientific">Biomphalaria glabrata</name>
    <name type="common">Bloodfluke planorb</name>
    <name type="synonym">Freshwater snail</name>
    <dbReference type="NCBI Taxonomy" id="6526"/>
    <lineage>
        <taxon>Eukaryota</taxon>
        <taxon>Metazoa</taxon>
        <taxon>Spiralia</taxon>
        <taxon>Lophotrochozoa</taxon>
        <taxon>Mollusca</taxon>
        <taxon>Gastropoda</taxon>
        <taxon>Heterobranchia</taxon>
        <taxon>Euthyneura</taxon>
        <taxon>Panpulmonata</taxon>
        <taxon>Hygrophila</taxon>
        <taxon>Lymnaeoidea</taxon>
        <taxon>Planorbidae</taxon>
        <taxon>Biomphalaria</taxon>
    </lineage>
</organism>
<dbReference type="InterPro" id="IPR011671">
    <property type="entry name" value="tRNA_uracil_MeTrfase"/>
</dbReference>
<feature type="zinc finger region" description="C3H1-type" evidence="10">
    <location>
        <begin position="719"/>
        <end position="749"/>
    </location>
</feature>
<protein>
    <recommendedName>
        <fullName evidence="11">tRNA (uracil-O(2)-)-methyltransferase</fullName>
        <ecNumber evidence="11">2.1.1.211</ecNumber>
    </recommendedName>
</protein>
<dbReference type="PANTHER" id="PTHR21210:SF0">
    <property type="entry name" value="TRNA (URACIL-O(2)-)-METHYLTRANSFERASE-RELATED"/>
    <property type="match status" value="1"/>
</dbReference>
<accession>A0A9W2YKW2</accession>
<keyword evidence="8 11" id="KW-0819">tRNA processing</keyword>
<name>A0A9W2YKW2_BIOGL</name>
<dbReference type="AlphaFoldDB" id="A0A9W2YKW2"/>
<dbReference type="GeneID" id="106053849"/>
<feature type="domain" description="C3H1-type" evidence="12">
    <location>
        <begin position="719"/>
        <end position="749"/>
    </location>
</feature>
<keyword evidence="7 11" id="KW-0949">S-adenosyl-L-methionine</keyword>
<evidence type="ECO:0000256" key="6">
    <source>
        <dbReference type="ARBA" id="ARBA00022679"/>
    </source>
</evidence>
<evidence type="ECO:0000256" key="9">
    <source>
        <dbReference type="ARBA" id="ARBA00047957"/>
    </source>
</evidence>